<keyword evidence="6 8" id="KW-0378">Hydrolase</keyword>
<evidence type="ECO:0000313" key="10">
    <source>
        <dbReference type="EMBL" id="WGL18479.1"/>
    </source>
</evidence>
<accession>A0ABY8NHS4</accession>
<dbReference type="EC" id="3.1.-.-" evidence="8"/>
<dbReference type="Proteomes" id="UP001236500">
    <property type="component" value="Chromosome"/>
</dbReference>
<dbReference type="SUPFAM" id="SSF55486">
    <property type="entry name" value="Metalloproteases ('zincins'), catalytic domain"/>
    <property type="match status" value="1"/>
</dbReference>
<dbReference type="HAMAP" id="MF_00009">
    <property type="entry name" value="Endoribonucl_YbeY"/>
    <property type="match status" value="1"/>
</dbReference>
<gene>
    <name evidence="8 10" type="primary">ybeY</name>
    <name evidence="10" type="ORF">PVT68_04530</name>
</gene>
<name>A0ABY8NHS4_9GAMM</name>
<dbReference type="PANTHER" id="PTHR46986:SF1">
    <property type="entry name" value="ENDORIBONUCLEASE YBEY, CHLOROPLASTIC"/>
    <property type="match status" value="1"/>
</dbReference>
<comment type="similarity">
    <text evidence="1 8">Belongs to the endoribonuclease YbeY family.</text>
</comment>
<keyword evidence="8" id="KW-0698">rRNA processing</keyword>
<dbReference type="PROSITE" id="PS01306">
    <property type="entry name" value="UPF0054"/>
    <property type="match status" value="1"/>
</dbReference>
<evidence type="ECO:0000256" key="1">
    <source>
        <dbReference type="ARBA" id="ARBA00010875"/>
    </source>
</evidence>
<keyword evidence="8" id="KW-0963">Cytoplasm</keyword>
<dbReference type="NCBIfam" id="TIGR00043">
    <property type="entry name" value="rRNA maturation RNase YbeY"/>
    <property type="match status" value="1"/>
</dbReference>
<dbReference type="Gene3D" id="3.40.390.30">
    <property type="entry name" value="Metalloproteases ('zincins'), catalytic domain"/>
    <property type="match status" value="1"/>
</dbReference>
<evidence type="ECO:0000313" key="11">
    <source>
        <dbReference type="Proteomes" id="UP001236500"/>
    </source>
</evidence>
<evidence type="ECO:0000256" key="7">
    <source>
        <dbReference type="ARBA" id="ARBA00022833"/>
    </source>
</evidence>
<dbReference type="InterPro" id="IPR002036">
    <property type="entry name" value="YbeY"/>
</dbReference>
<evidence type="ECO:0000256" key="8">
    <source>
        <dbReference type="HAMAP-Rule" id="MF_00009"/>
    </source>
</evidence>
<evidence type="ECO:0000256" key="6">
    <source>
        <dbReference type="ARBA" id="ARBA00022801"/>
    </source>
</evidence>
<evidence type="ECO:0000256" key="5">
    <source>
        <dbReference type="ARBA" id="ARBA00022759"/>
    </source>
</evidence>
<protein>
    <recommendedName>
        <fullName evidence="8">Endoribonuclease YbeY</fullName>
        <ecNumber evidence="8">3.1.-.-</ecNumber>
    </recommendedName>
</protein>
<keyword evidence="5 8" id="KW-0255">Endonuclease</keyword>
<evidence type="ECO:0000256" key="4">
    <source>
        <dbReference type="ARBA" id="ARBA00022723"/>
    </source>
</evidence>
<feature type="binding site" evidence="8">
    <location>
        <position position="129"/>
    </location>
    <ligand>
        <name>Zn(2+)</name>
        <dbReference type="ChEBI" id="CHEBI:29105"/>
        <note>catalytic</note>
    </ligand>
</feature>
<dbReference type="PANTHER" id="PTHR46986">
    <property type="entry name" value="ENDORIBONUCLEASE YBEY, CHLOROPLASTIC"/>
    <property type="match status" value="1"/>
</dbReference>
<keyword evidence="3 8" id="KW-0540">Nuclease</keyword>
<dbReference type="Pfam" id="PF02130">
    <property type="entry name" value="YbeY"/>
    <property type="match status" value="1"/>
</dbReference>
<organism evidence="10 11">
    <name type="scientific">Microbulbifer bruguierae</name>
    <dbReference type="NCBI Taxonomy" id="3029061"/>
    <lineage>
        <taxon>Bacteria</taxon>
        <taxon>Pseudomonadati</taxon>
        <taxon>Pseudomonadota</taxon>
        <taxon>Gammaproteobacteria</taxon>
        <taxon>Cellvibrionales</taxon>
        <taxon>Microbulbiferaceae</taxon>
        <taxon>Microbulbifer</taxon>
    </lineage>
</organism>
<keyword evidence="11" id="KW-1185">Reference proteome</keyword>
<evidence type="ECO:0000256" key="3">
    <source>
        <dbReference type="ARBA" id="ARBA00022722"/>
    </source>
</evidence>
<sequence length="191" mass="20982">MNTSQADPMSLTPADVVVDVQRASSLSDLPCDDDFTRWATAAVGDHRHEAEISLRIVDEDESQALNLQYRGKDKPTNVLSFPADIPPELGLPLLGDLVICAPVVAIEAEQQHKALSAHWAHMVVHGTLHLLGYDHIEDDEAELMENLETRIMAQLGFSDPYTQVETSPVETPDNESAQKVRNTTLSDGTDE</sequence>
<dbReference type="InterPro" id="IPR020549">
    <property type="entry name" value="YbeY_CS"/>
</dbReference>
<evidence type="ECO:0000256" key="2">
    <source>
        <dbReference type="ARBA" id="ARBA00022517"/>
    </source>
</evidence>
<reference evidence="10 11" key="1">
    <citation type="submission" date="2023-02" db="EMBL/GenBank/DDBJ databases">
        <title>Description and genomic characterization of Microbulbifer bruguierae sp. nov., isolated from the sediment of mangrove plant Bruguiera sexangula.</title>
        <authorList>
            <person name="Long M."/>
        </authorList>
    </citation>
    <scope>NUCLEOTIDE SEQUENCE [LARGE SCALE GENOMIC DNA]</scope>
    <source>
        <strain evidence="10 11">H12</strain>
    </source>
</reference>
<feature type="region of interest" description="Disordered" evidence="9">
    <location>
        <begin position="163"/>
        <end position="191"/>
    </location>
</feature>
<comment type="subcellular location">
    <subcellularLocation>
        <location evidence="8">Cytoplasm</location>
    </subcellularLocation>
</comment>
<proteinExistence type="inferred from homology"/>
<evidence type="ECO:0000256" key="9">
    <source>
        <dbReference type="SAM" id="MobiDB-lite"/>
    </source>
</evidence>
<comment type="function">
    <text evidence="8">Single strand-specific metallo-endoribonuclease involved in late-stage 70S ribosome quality control and in maturation of the 3' terminus of the 16S rRNA.</text>
</comment>
<dbReference type="EMBL" id="CP118605">
    <property type="protein sequence ID" value="WGL18479.1"/>
    <property type="molecule type" value="Genomic_DNA"/>
</dbReference>
<feature type="binding site" evidence="8">
    <location>
        <position position="135"/>
    </location>
    <ligand>
        <name>Zn(2+)</name>
        <dbReference type="ChEBI" id="CHEBI:29105"/>
        <note>catalytic</note>
    </ligand>
</feature>
<keyword evidence="4 8" id="KW-0479">Metal-binding</keyword>
<dbReference type="InterPro" id="IPR023091">
    <property type="entry name" value="MetalPrtase_cat_dom_sf_prd"/>
</dbReference>
<keyword evidence="7 8" id="KW-0862">Zinc</keyword>
<feature type="binding site" evidence="8">
    <location>
        <position position="125"/>
    </location>
    <ligand>
        <name>Zn(2+)</name>
        <dbReference type="ChEBI" id="CHEBI:29105"/>
        <note>catalytic</note>
    </ligand>
</feature>
<keyword evidence="2 8" id="KW-0690">Ribosome biogenesis</keyword>
<comment type="cofactor">
    <cofactor evidence="8">
        <name>Zn(2+)</name>
        <dbReference type="ChEBI" id="CHEBI:29105"/>
    </cofactor>
    <text evidence="8">Binds 1 zinc ion.</text>
</comment>